<dbReference type="AlphaFoldDB" id="A0A495M502"/>
<proteinExistence type="predicted"/>
<dbReference type="GO" id="GO:0016042">
    <property type="term" value="P:lipid catabolic process"/>
    <property type="evidence" value="ECO:0007669"/>
    <property type="project" value="UniProtKB-UniRule"/>
</dbReference>
<dbReference type="OrthoDB" id="1489257at2"/>
<dbReference type="EMBL" id="RBLC01000004">
    <property type="protein sequence ID" value="RKS20548.1"/>
    <property type="molecule type" value="Genomic_DNA"/>
</dbReference>
<dbReference type="Pfam" id="PF01734">
    <property type="entry name" value="Patatin"/>
    <property type="match status" value="1"/>
</dbReference>
<feature type="active site" description="Proton acceptor" evidence="2">
    <location>
        <position position="182"/>
    </location>
</feature>
<evidence type="ECO:0000313" key="4">
    <source>
        <dbReference type="EMBL" id="RKS20548.1"/>
    </source>
</evidence>
<feature type="short sequence motif" description="GXGXXG" evidence="2">
    <location>
        <begin position="8"/>
        <end position="13"/>
    </location>
</feature>
<feature type="short sequence motif" description="GXSXG" evidence="2">
    <location>
        <begin position="36"/>
        <end position="40"/>
    </location>
</feature>
<keyword evidence="1 2" id="KW-0443">Lipid metabolism</keyword>
<dbReference type="InterPro" id="IPR016035">
    <property type="entry name" value="Acyl_Trfase/lysoPLipase"/>
</dbReference>
<gene>
    <name evidence="4" type="ORF">CLV94_2927</name>
</gene>
<keyword evidence="2" id="KW-0442">Lipid degradation</keyword>
<accession>A0A495M502</accession>
<keyword evidence="5" id="KW-1185">Reference proteome</keyword>
<keyword evidence="2" id="KW-0378">Hydrolase</keyword>
<comment type="caution">
    <text evidence="4">The sequence shown here is derived from an EMBL/GenBank/DDBJ whole genome shotgun (WGS) entry which is preliminary data.</text>
</comment>
<dbReference type="PROSITE" id="PS51635">
    <property type="entry name" value="PNPLA"/>
    <property type="match status" value="1"/>
</dbReference>
<feature type="short sequence motif" description="DGA/G" evidence="2">
    <location>
        <begin position="182"/>
        <end position="184"/>
    </location>
</feature>
<evidence type="ECO:0000259" key="3">
    <source>
        <dbReference type="PROSITE" id="PS51635"/>
    </source>
</evidence>
<organism evidence="4 5">
    <name type="scientific">Flavobacterium endophyticum</name>
    <dbReference type="NCBI Taxonomy" id="1540163"/>
    <lineage>
        <taxon>Bacteria</taxon>
        <taxon>Pseudomonadati</taxon>
        <taxon>Bacteroidota</taxon>
        <taxon>Flavobacteriia</taxon>
        <taxon>Flavobacteriales</taxon>
        <taxon>Flavobacteriaceae</taxon>
        <taxon>Flavobacterium</taxon>
    </lineage>
</organism>
<evidence type="ECO:0000256" key="1">
    <source>
        <dbReference type="ARBA" id="ARBA00023098"/>
    </source>
</evidence>
<evidence type="ECO:0000256" key="2">
    <source>
        <dbReference type="PROSITE-ProRule" id="PRU01161"/>
    </source>
</evidence>
<dbReference type="RefSeq" id="WP_121377202.1">
    <property type="nucleotide sequence ID" value="NZ_RBLC01000004.1"/>
</dbReference>
<dbReference type="InterPro" id="IPR002641">
    <property type="entry name" value="PNPLA_dom"/>
</dbReference>
<dbReference type="Gene3D" id="3.40.1090.10">
    <property type="entry name" value="Cytosolic phospholipase A2 catalytic domain"/>
    <property type="match status" value="1"/>
</dbReference>
<evidence type="ECO:0000313" key="5">
    <source>
        <dbReference type="Proteomes" id="UP000277579"/>
    </source>
</evidence>
<reference evidence="4 5" key="1">
    <citation type="submission" date="2018-10" db="EMBL/GenBank/DDBJ databases">
        <title>Genomic Encyclopedia of Archaeal and Bacterial Type Strains, Phase II (KMG-II): from individual species to whole genera.</title>
        <authorList>
            <person name="Goeker M."/>
        </authorList>
    </citation>
    <scope>NUCLEOTIDE SEQUENCE [LARGE SCALE GENOMIC DNA]</scope>
    <source>
        <strain evidence="4 5">DSM 29537</strain>
    </source>
</reference>
<feature type="domain" description="PNPLA" evidence="3">
    <location>
        <begin position="4"/>
        <end position="195"/>
    </location>
</feature>
<dbReference type="Proteomes" id="UP000277579">
    <property type="component" value="Unassembled WGS sequence"/>
</dbReference>
<dbReference type="GO" id="GO:0016787">
    <property type="term" value="F:hydrolase activity"/>
    <property type="evidence" value="ECO:0007669"/>
    <property type="project" value="UniProtKB-UniRule"/>
</dbReference>
<dbReference type="SUPFAM" id="SSF52151">
    <property type="entry name" value="FabD/lysophospholipase-like"/>
    <property type="match status" value="1"/>
</dbReference>
<name>A0A495M502_9FLAO</name>
<feature type="active site" description="Nucleophile" evidence="2">
    <location>
        <position position="38"/>
    </location>
</feature>
<sequence>MRALVISGGGSKGAFAGGVAQYLIKEKNICYDLFIGSSTGSLLIPHLALDKEDKIFKLYTNVDMDKIFSVNPFIIKHKKNQEVITINHFNVIMQFMKGKRTFGESKNLKNYIEDNFSKEEFAELRNSSKEIIVAVTNITKNCVEYKSILDCCYEDFCDWIWISCNYIPFMSLVTKDHFEYADGGISNVIPIQEAINRGATEVDVIVLETEHNTAEKVIGKNPFSLTIDLFGTIIDQVERKDIIIGRLAAAAKNVKLNFYYTPTKLTDNPLVFNKKIMLDWWHQGYDYAKNKSENMSQIQI</sequence>
<protein>
    <submittedName>
        <fullName evidence="4">Patatin-like phospholipase</fullName>
    </submittedName>
</protein>